<name>A0AA40G6F1_9HYME</name>
<proteinExistence type="predicted"/>
<evidence type="ECO:0000256" key="1">
    <source>
        <dbReference type="SAM" id="MobiDB-lite"/>
    </source>
</evidence>
<reference evidence="2" key="1">
    <citation type="submission" date="2021-10" db="EMBL/GenBank/DDBJ databases">
        <title>Melipona bicolor Genome sequencing and assembly.</title>
        <authorList>
            <person name="Araujo N.S."/>
            <person name="Arias M.C."/>
        </authorList>
    </citation>
    <scope>NUCLEOTIDE SEQUENCE</scope>
    <source>
        <strain evidence="2">USP_2M_L1-L4_2017</strain>
        <tissue evidence="2">Whole body</tissue>
    </source>
</reference>
<organism evidence="2 3">
    <name type="scientific">Melipona bicolor</name>
    <dbReference type="NCBI Taxonomy" id="60889"/>
    <lineage>
        <taxon>Eukaryota</taxon>
        <taxon>Metazoa</taxon>
        <taxon>Ecdysozoa</taxon>
        <taxon>Arthropoda</taxon>
        <taxon>Hexapoda</taxon>
        <taxon>Insecta</taxon>
        <taxon>Pterygota</taxon>
        <taxon>Neoptera</taxon>
        <taxon>Endopterygota</taxon>
        <taxon>Hymenoptera</taxon>
        <taxon>Apocrita</taxon>
        <taxon>Aculeata</taxon>
        <taxon>Apoidea</taxon>
        <taxon>Anthophila</taxon>
        <taxon>Apidae</taxon>
        <taxon>Melipona</taxon>
    </lineage>
</organism>
<keyword evidence="3" id="KW-1185">Reference proteome</keyword>
<dbReference type="AlphaFoldDB" id="A0AA40G6F1"/>
<sequence>MAGVEEIKKMIQEIGLQQQEMIKGLRDVGNKIRVEMRNPKNEIKEEVRKMDERMVEERKIVERMNELKEKMKMIEEKEREETGGKKETEKGKKVENRITAIERKLERKEREERRRNIIIKGVNCNEKEKEKVVERILARIGERVELESISMIIGRNDMIIMKTA</sequence>
<dbReference type="Proteomes" id="UP001177670">
    <property type="component" value="Unassembled WGS sequence"/>
</dbReference>
<gene>
    <name evidence="2" type="ORF">K0M31_016059</name>
</gene>
<evidence type="ECO:0000313" key="3">
    <source>
        <dbReference type="Proteomes" id="UP001177670"/>
    </source>
</evidence>
<protein>
    <submittedName>
        <fullName evidence="2">Uncharacterized protein</fullName>
    </submittedName>
</protein>
<comment type="caution">
    <text evidence="2">The sequence shown here is derived from an EMBL/GenBank/DDBJ whole genome shotgun (WGS) entry which is preliminary data.</text>
</comment>
<accession>A0AA40G6F1</accession>
<dbReference type="EMBL" id="JAHYIQ010000005">
    <property type="protein sequence ID" value="KAK1131912.1"/>
    <property type="molecule type" value="Genomic_DNA"/>
</dbReference>
<feature type="region of interest" description="Disordered" evidence="1">
    <location>
        <begin position="74"/>
        <end position="93"/>
    </location>
</feature>
<evidence type="ECO:0000313" key="2">
    <source>
        <dbReference type="EMBL" id="KAK1131912.1"/>
    </source>
</evidence>